<dbReference type="Proteomes" id="UP001235064">
    <property type="component" value="Unassembled WGS sequence"/>
</dbReference>
<comment type="caution">
    <text evidence="1">The sequence shown here is derived from an EMBL/GenBank/DDBJ whole genome shotgun (WGS) entry which is preliminary data.</text>
</comment>
<gene>
    <name evidence="1" type="ORF">QSV35_12250</name>
</gene>
<reference evidence="1 2" key="1">
    <citation type="submission" date="2023-06" db="EMBL/GenBank/DDBJ databases">
        <title>Microbacterium sp. nov., isolated from a waste landfill.</title>
        <authorList>
            <person name="Wen W."/>
        </authorList>
    </citation>
    <scope>NUCLEOTIDE SEQUENCE [LARGE SCALE GENOMIC DNA]</scope>
    <source>
        <strain evidence="1 2">ASV49</strain>
    </source>
</reference>
<sequence>MLETVGGELELLLDCCPLDGGLFDALTDLAHRERPGCGQLDEALFLSFELVELLLELSLHVPILGEDVCYRGGDRFSHAVEDVGGQPLVRDHGDDLRFHLVYADVGHRAQPALMRGTDEVLVGAATPGVLAVQQAAGAASITALTTEEQPLQIVEVDDVPGSIALAHVEHALHFQERLLRDERLVSSDIQLALVPDDSGVIRIAQHDREPAGADGLRSVARRRPGHQALCFEEALESCDRVSPGCVLFERPGNQRCSLWVDVDRVHQAAAVVLADVEVAELGSSN</sequence>
<accession>A0ABT7N069</accession>
<evidence type="ECO:0000313" key="2">
    <source>
        <dbReference type="Proteomes" id="UP001235064"/>
    </source>
</evidence>
<organism evidence="1 2">
    <name type="scientific">Microbacterium candidum</name>
    <dbReference type="NCBI Taxonomy" id="3041922"/>
    <lineage>
        <taxon>Bacteria</taxon>
        <taxon>Bacillati</taxon>
        <taxon>Actinomycetota</taxon>
        <taxon>Actinomycetes</taxon>
        <taxon>Micrococcales</taxon>
        <taxon>Microbacteriaceae</taxon>
        <taxon>Microbacterium</taxon>
    </lineage>
</organism>
<proteinExistence type="predicted"/>
<dbReference type="EMBL" id="JASXSZ010000003">
    <property type="protein sequence ID" value="MDL9980105.1"/>
    <property type="molecule type" value="Genomic_DNA"/>
</dbReference>
<keyword evidence="2" id="KW-1185">Reference proteome</keyword>
<name>A0ABT7N069_9MICO</name>
<evidence type="ECO:0000313" key="1">
    <source>
        <dbReference type="EMBL" id="MDL9980105.1"/>
    </source>
</evidence>
<protein>
    <submittedName>
        <fullName evidence="1">Uncharacterized protein</fullName>
    </submittedName>
</protein>